<keyword evidence="7" id="KW-1185">Reference proteome</keyword>
<dbReference type="GO" id="GO:0006412">
    <property type="term" value="P:translation"/>
    <property type="evidence" value="ECO:0007669"/>
    <property type="project" value="TreeGrafter"/>
</dbReference>
<protein>
    <recommendedName>
        <fullName evidence="3">Ribosome maturation factor RimP</fullName>
    </recommendedName>
</protein>
<organism evidence="6 7">
    <name type="scientific">Nitrosococcus watsoni (strain C-113)</name>
    <dbReference type="NCBI Taxonomy" id="105559"/>
    <lineage>
        <taxon>Bacteria</taxon>
        <taxon>Pseudomonadati</taxon>
        <taxon>Pseudomonadota</taxon>
        <taxon>Gammaproteobacteria</taxon>
        <taxon>Chromatiales</taxon>
        <taxon>Chromatiaceae</taxon>
        <taxon>Nitrosococcus</taxon>
    </lineage>
</organism>
<comment type="subcellular location">
    <subcellularLocation>
        <location evidence="3">Cytoplasm</location>
    </subcellularLocation>
</comment>
<dbReference type="Pfam" id="PF17384">
    <property type="entry name" value="DUF150_C"/>
    <property type="match status" value="1"/>
</dbReference>
<dbReference type="OrthoDB" id="9805006at2"/>
<dbReference type="RefSeq" id="WP_013220011.1">
    <property type="nucleotide sequence ID" value="NC_014315.1"/>
</dbReference>
<proteinExistence type="inferred from homology"/>
<gene>
    <name evidence="3" type="primary">rimP</name>
    <name evidence="6" type="ordered locus">Nwat_0966</name>
</gene>
<dbReference type="HAMAP" id="MF_01077">
    <property type="entry name" value="RimP"/>
    <property type="match status" value="1"/>
</dbReference>
<evidence type="ECO:0000313" key="6">
    <source>
        <dbReference type="EMBL" id="ADJ27909.1"/>
    </source>
</evidence>
<dbReference type="SUPFAM" id="SSF75420">
    <property type="entry name" value="YhbC-like, N-terminal domain"/>
    <property type="match status" value="1"/>
</dbReference>
<dbReference type="Proteomes" id="UP000000393">
    <property type="component" value="Chromosome"/>
</dbReference>
<dbReference type="PANTHER" id="PTHR33867">
    <property type="entry name" value="RIBOSOME MATURATION FACTOR RIMP"/>
    <property type="match status" value="1"/>
</dbReference>
<dbReference type="SUPFAM" id="SSF74942">
    <property type="entry name" value="YhbC-like, C-terminal domain"/>
    <property type="match status" value="1"/>
</dbReference>
<accession>D8K4T2</accession>
<dbReference type="FunFam" id="3.30.300.70:FF:000001">
    <property type="entry name" value="Ribosome maturation factor RimP"/>
    <property type="match status" value="1"/>
</dbReference>
<dbReference type="Gene3D" id="2.30.30.180">
    <property type="entry name" value="Ribosome maturation factor RimP, C-terminal domain"/>
    <property type="match status" value="1"/>
</dbReference>
<dbReference type="InterPro" id="IPR003728">
    <property type="entry name" value="Ribosome_maturation_RimP"/>
</dbReference>
<dbReference type="KEGG" id="nwa:Nwat_0966"/>
<dbReference type="AlphaFoldDB" id="D8K4T2"/>
<comment type="similarity">
    <text evidence="3">Belongs to the RimP family.</text>
</comment>
<sequence>MWGDKRISKLVGPVVAALGYELVGVERLSSVGKGVLLRIYIDAPSGVTVNDCERTSHQISALLDVEEPMASAYTLEISSPGLDRPLFTEEHFKRFTGVEASITLSEPLNGRREFKGLLQGIRGDRVVILVAGEEFELPLEGIKKARLIPEY</sequence>
<comment type="function">
    <text evidence="3">Required for maturation of 30S ribosomal subunits.</text>
</comment>
<dbReference type="HOGENOM" id="CLU_070525_1_1_6"/>
<dbReference type="InterPro" id="IPR028989">
    <property type="entry name" value="RimP_N"/>
</dbReference>
<dbReference type="InterPro" id="IPR028998">
    <property type="entry name" value="RimP_C"/>
</dbReference>
<name>D8K4T2_NITWC</name>
<dbReference type="EMBL" id="CP002086">
    <property type="protein sequence ID" value="ADJ27909.1"/>
    <property type="molecule type" value="Genomic_DNA"/>
</dbReference>
<dbReference type="CDD" id="cd01734">
    <property type="entry name" value="YlxS_C"/>
    <property type="match status" value="1"/>
</dbReference>
<dbReference type="Gene3D" id="3.30.300.70">
    <property type="entry name" value="RimP-like superfamily, N-terminal"/>
    <property type="match status" value="1"/>
</dbReference>
<reference evidence="6 7" key="1">
    <citation type="submission" date="2010-06" db="EMBL/GenBank/DDBJ databases">
        <title>Complete sequence of chromosome of Nitrosococcus watsoni C-113.</title>
        <authorList>
            <consortium name="US DOE Joint Genome Institute"/>
            <person name="Lucas S."/>
            <person name="Copeland A."/>
            <person name="Lapidus A."/>
            <person name="Cheng J.-F."/>
            <person name="Bruce D."/>
            <person name="Goodwin L."/>
            <person name="Pitluck S."/>
            <person name="Malfatti S.A."/>
            <person name="Chain P.S.G."/>
            <person name="Land M."/>
            <person name="Hauser L."/>
            <person name="Kyrpides N."/>
            <person name="Ivanova N."/>
            <person name="Cambell M.A."/>
            <person name="Heidelberg J.F."/>
            <person name="Klotz M.G."/>
            <person name="Woyke T."/>
        </authorList>
    </citation>
    <scope>NUCLEOTIDE SEQUENCE [LARGE SCALE GENOMIC DNA]</scope>
    <source>
        <strain evidence="6 7">C-113</strain>
    </source>
</reference>
<feature type="domain" description="Ribosome maturation factor RimP N-terminal" evidence="4">
    <location>
        <begin position="10"/>
        <end position="83"/>
    </location>
</feature>
<evidence type="ECO:0000313" key="7">
    <source>
        <dbReference type="Proteomes" id="UP000000393"/>
    </source>
</evidence>
<dbReference type="eggNOG" id="COG0779">
    <property type="taxonomic scope" value="Bacteria"/>
</dbReference>
<evidence type="ECO:0000256" key="1">
    <source>
        <dbReference type="ARBA" id="ARBA00022490"/>
    </source>
</evidence>
<dbReference type="GO" id="GO:0000028">
    <property type="term" value="P:ribosomal small subunit assembly"/>
    <property type="evidence" value="ECO:0007669"/>
    <property type="project" value="TreeGrafter"/>
</dbReference>
<dbReference type="InterPro" id="IPR035956">
    <property type="entry name" value="RimP_N_sf"/>
</dbReference>
<dbReference type="GO" id="GO:0005829">
    <property type="term" value="C:cytosol"/>
    <property type="evidence" value="ECO:0007669"/>
    <property type="project" value="TreeGrafter"/>
</dbReference>
<evidence type="ECO:0000259" key="4">
    <source>
        <dbReference type="Pfam" id="PF02576"/>
    </source>
</evidence>
<evidence type="ECO:0000256" key="2">
    <source>
        <dbReference type="ARBA" id="ARBA00022517"/>
    </source>
</evidence>
<keyword evidence="1 3" id="KW-0963">Cytoplasm</keyword>
<dbReference type="PANTHER" id="PTHR33867:SF1">
    <property type="entry name" value="RIBOSOME MATURATION FACTOR RIMP"/>
    <property type="match status" value="1"/>
</dbReference>
<dbReference type="InterPro" id="IPR036847">
    <property type="entry name" value="RimP_C_sf"/>
</dbReference>
<dbReference type="STRING" id="105559.Nwat_0966"/>
<keyword evidence="2 3" id="KW-0690">Ribosome biogenesis</keyword>
<feature type="domain" description="Ribosome maturation factor RimP C-terminal" evidence="5">
    <location>
        <begin position="86"/>
        <end position="150"/>
    </location>
</feature>
<evidence type="ECO:0000256" key="3">
    <source>
        <dbReference type="HAMAP-Rule" id="MF_01077"/>
    </source>
</evidence>
<dbReference type="NCBIfam" id="NF000927">
    <property type="entry name" value="PRK00092.1-1"/>
    <property type="match status" value="1"/>
</dbReference>
<evidence type="ECO:0000259" key="5">
    <source>
        <dbReference type="Pfam" id="PF17384"/>
    </source>
</evidence>
<dbReference type="Pfam" id="PF02576">
    <property type="entry name" value="RimP_N"/>
    <property type="match status" value="1"/>
</dbReference>